<evidence type="ECO:0000256" key="2">
    <source>
        <dbReference type="ARBA" id="ARBA00022801"/>
    </source>
</evidence>
<keyword evidence="3" id="KW-1133">Transmembrane helix</keyword>
<dbReference type="Proteomes" id="UP001164746">
    <property type="component" value="Chromosome 12"/>
</dbReference>
<keyword evidence="3" id="KW-0472">Membrane</keyword>
<dbReference type="Gene3D" id="3.30.420.40">
    <property type="match status" value="1"/>
</dbReference>
<keyword evidence="5" id="KW-1185">Reference proteome</keyword>
<dbReference type="Gene3D" id="3.30.420.150">
    <property type="entry name" value="Exopolyphosphatase. Domain 2"/>
    <property type="match status" value="1"/>
</dbReference>
<accession>A0ABY7FMC5</accession>
<evidence type="ECO:0000313" key="5">
    <source>
        <dbReference type="Proteomes" id="UP001164746"/>
    </source>
</evidence>
<evidence type="ECO:0000256" key="3">
    <source>
        <dbReference type="SAM" id="Phobius"/>
    </source>
</evidence>
<dbReference type="CDD" id="cd24044">
    <property type="entry name" value="ASKHA_NBD_NTPDase1-like"/>
    <property type="match status" value="1"/>
</dbReference>
<reference evidence="4" key="1">
    <citation type="submission" date="2022-11" db="EMBL/GenBank/DDBJ databases">
        <title>Centuries of genome instability and evolution in soft-shell clam transmissible cancer (bioRxiv).</title>
        <authorList>
            <person name="Hart S.F.M."/>
            <person name="Yonemitsu M.A."/>
            <person name="Giersch R.M."/>
            <person name="Beal B.F."/>
            <person name="Arriagada G."/>
            <person name="Davis B.W."/>
            <person name="Ostrander E.A."/>
            <person name="Goff S.P."/>
            <person name="Metzger M.J."/>
        </authorList>
    </citation>
    <scope>NUCLEOTIDE SEQUENCE</scope>
    <source>
        <strain evidence="4">MELC-2E11</strain>
        <tissue evidence="4">Siphon/mantle</tissue>
    </source>
</reference>
<sequence length="528" mass="59133">MDDILVEVVSRLPDHDGKQFSIATTERNTVAGLIRKVQEDLVHHNPCSWNSWWFVAAVSLLIGGVGITAITIMFTRNGETPYQYGVVLDAGSSHTQLFVYRWEGGKLENTAQARQIFDKPVQGSGLTSYENNISALAGPLSDCLQEAKGHVPYTAHKTTPIFLGATAGMRMLNEVDSSKSNAILNQVRLTFEVNSTFFFPNDTAQARIISGQEEGTFGWGLASNELSDPLYEELTVGALDMGGASTQITFYTPDHAQIPQSYREDLDLYGRNYTVYTHSYLCYGINEAIRQYQAILVKTEGYNTTNITNPCGPDGYTIADNYTLVGKWNETECSNTVRKLFNFDANCTYPPCTFNGTYQPKVHGEFYAFSSFYYEMDFLNLTRKSDSPTLTEFEDKLSSVCALLWDEVKVLPTGNPSSLGWYCFEGHYIHTLLIDAYKFNNKTWNNIHFVKKINNTDVGWTLGYMINSSNTIQPLGPQTFISTTAFSSLTALFCIFILLSVAFGCYARRYQEQRARGFYEPVPAYGAV</sequence>
<comment type="similarity">
    <text evidence="1">Belongs to the GDA1/CD39 NTPase family.</text>
</comment>
<dbReference type="EMBL" id="CP111023">
    <property type="protein sequence ID" value="WAR22009.1"/>
    <property type="molecule type" value="Genomic_DNA"/>
</dbReference>
<evidence type="ECO:0000313" key="4">
    <source>
        <dbReference type="EMBL" id="WAR22009.1"/>
    </source>
</evidence>
<keyword evidence="3" id="KW-0812">Transmembrane</keyword>
<feature type="transmembrane region" description="Helical" evidence="3">
    <location>
        <begin position="485"/>
        <end position="507"/>
    </location>
</feature>
<protein>
    <submittedName>
        <fullName evidence="4">ENTP1-like protein</fullName>
    </submittedName>
</protein>
<name>A0ABY7FMC5_MYAAR</name>
<feature type="transmembrane region" description="Helical" evidence="3">
    <location>
        <begin position="52"/>
        <end position="74"/>
    </location>
</feature>
<dbReference type="InterPro" id="IPR000407">
    <property type="entry name" value="GDA1_CD39_NTPase"/>
</dbReference>
<evidence type="ECO:0000256" key="1">
    <source>
        <dbReference type="ARBA" id="ARBA00009283"/>
    </source>
</evidence>
<proteinExistence type="inferred from homology"/>
<keyword evidence="2" id="KW-0378">Hydrolase</keyword>
<organism evidence="4 5">
    <name type="scientific">Mya arenaria</name>
    <name type="common">Soft-shell clam</name>
    <dbReference type="NCBI Taxonomy" id="6604"/>
    <lineage>
        <taxon>Eukaryota</taxon>
        <taxon>Metazoa</taxon>
        <taxon>Spiralia</taxon>
        <taxon>Lophotrochozoa</taxon>
        <taxon>Mollusca</taxon>
        <taxon>Bivalvia</taxon>
        <taxon>Autobranchia</taxon>
        <taxon>Heteroconchia</taxon>
        <taxon>Euheterodonta</taxon>
        <taxon>Imparidentia</taxon>
        <taxon>Neoheterodontei</taxon>
        <taxon>Myida</taxon>
        <taxon>Myoidea</taxon>
        <taxon>Myidae</taxon>
        <taxon>Mya</taxon>
    </lineage>
</organism>
<gene>
    <name evidence="4" type="ORF">MAR_015983</name>
</gene>
<dbReference type="PANTHER" id="PTHR11782:SF83">
    <property type="entry name" value="GUANOSINE-DIPHOSPHATASE"/>
    <property type="match status" value="1"/>
</dbReference>
<dbReference type="Pfam" id="PF01150">
    <property type="entry name" value="GDA1_CD39"/>
    <property type="match status" value="1"/>
</dbReference>
<dbReference type="PANTHER" id="PTHR11782">
    <property type="entry name" value="ADENOSINE/GUANOSINE DIPHOSPHATASE"/>
    <property type="match status" value="1"/>
</dbReference>